<dbReference type="PANTHER" id="PTHR10110:SF86">
    <property type="entry name" value="SODIUM_HYDROGEN EXCHANGER 7"/>
    <property type="match status" value="1"/>
</dbReference>
<sequence length="541" mass="59260">MSPADNLHAFQLVFLLLLIFVAAFTLLARRLNIAYPIVLVVAGLLISFVPHIPVVPLNANLIFLIFLPPLLFSSAYATSWRELRANGLSIGFLAFGLVAFTVFAVAEFSDRFITALDFKSGFILGAVVAATDAIAATSIASSLGLPRRVVDILEGESLLNDATALLALEFGLQMLLDGTTPTVSHALVRLLWLTVAGSAIGFVIGFLVAKLNDVIDDGPIQIVISLITPYAAYLAGESVHASGVFAVVAAGLYISRQHATIFSPQVRIQLHSVWDALTFLLNGVVFALIGLQLPVIMGFMHPNYTWPQLLGYGAIFSLILIALRLIWVFPVAWIAHQIDLRISRHPNPTPNPKSVFIIGWTGMRGVISLAAAISLPQTLGDGRPFTTRSLILFLTFSVILVTLVLQGLTLPPLIRALKLSTPHRTDEEEYEARRTSLNAAIAYLEQDQASQGDRFAHIYEDLIHRYRHRLAAVGGPTEDDPNHRLDGATYERLRHIAAGAIHAERNTMITLRNQGHLSDEALRKMEHELDLQQSRYEAAND</sequence>
<keyword evidence="8 10" id="KW-0472">Membrane</keyword>
<keyword evidence="13" id="KW-1185">Reference proteome</keyword>
<evidence type="ECO:0000256" key="9">
    <source>
        <dbReference type="ARBA" id="ARBA00023201"/>
    </source>
</evidence>
<evidence type="ECO:0000256" key="1">
    <source>
        <dbReference type="ARBA" id="ARBA00004651"/>
    </source>
</evidence>
<evidence type="ECO:0000256" key="10">
    <source>
        <dbReference type="RuleBase" id="RU366002"/>
    </source>
</evidence>
<dbReference type="GO" id="GO:0005886">
    <property type="term" value="C:plasma membrane"/>
    <property type="evidence" value="ECO:0007669"/>
    <property type="project" value="UniProtKB-SubCell"/>
</dbReference>
<dbReference type="HOGENOM" id="CLU_005912_8_2_0"/>
<feature type="transmembrane region" description="Helical" evidence="10">
    <location>
        <begin position="309"/>
        <end position="334"/>
    </location>
</feature>
<comment type="function">
    <text evidence="10">Na(+)/H(+) antiporter that extrudes sodium in exchange for external protons.</text>
</comment>
<evidence type="ECO:0000313" key="12">
    <source>
        <dbReference type="EMBL" id="ADW70279.1"/>
    </source>
</evidence>
<keyword evidence="6 10" id="KW-0915">Sodium</keyword>
<protein>
    <submittedName>
        <fullName evidence="12">Na+/H+ antiporter</fullName>
    </submittedName>
</protein>
<evidence type="ECO:0000256" key="4">
    <source>
        <dbReference type="ARBA" id="ARBA00022692"/>
    </source>
</evidence>
<feature type="transmembrane region" description="Helical" evidence="10">
    <location>
        <begin position="33"/>
        <end position="53"/>
    </location>
</feature>
<dbReference type="EMBL" id="CP002480">
    <property type="protein sequence ID" value="ADW70279.1"/>
    <property type="molecule type" value="Genomic_DNA"/>
</dbReference>
<feature type="transmembrane region" description="Helical" evidence="10">
    <location>
        <begin position="276"/>
        <end position="297"/>
    </location>
</feature>
<accession>E8X236</accession>
<dbReference type="GO" id="GO:0015386">
    <property type="term" value="F:potassium:proton antiporter activity"/>
    <property type="evidence" value="ECO:0007669"/>
    <property type="project" value="TreeGrafter"/>
</dbReference>
<reference evidence="13" key="1">
    <citation type="submission" date="2011-01" db="EMBL/GenBank/DDBJ databases">
        <title>Complete sequence of chromosome of Acidobacterium sp. MP5ACTX9.</title>
        <authorList>
            <consortium name="US DOE Joint Genome Institute"/>
            <person name="Lucas S."/>
            <person name="Copeland A."/>
            <person name="Lapidus A."/>
            <person name="Cheng J.-F."/>
            <person name="Goodwin L."/>
            <person name="Pitluck S."/>
            <person name="Teshima H."/>
            <person name="Detter J.C."/>
            <person name="Han C."/>
            <person name="Tapia R."/>
            <person name="Land M."/>
            <person name="Hauser L."/>
            <person name="Kyrpides N."/>
            <person name="Ivanova N."/>
            <person name="Ovchinnikova G."/>
            <person name="Pagani I."/>
            <person name="Rawat S.R."/>
            <person name="Mannisto M."/>
            <person name="Haggblom M.M."/>
            <person name="Woyke T."/>
        </authorList>
    </citation>
    <scope>NUCLEOTIDE SEQUENCE [LARGE SCALE GENOMIC DNA]</scope>
    <source>
        <strain evidence="13">MP5ACTX9</strain>
    </source>
</reference>
<dbReference type="AlphaFoldDB" id="E8X236"/>
<feature type="transmembrane region" description="Helical" evidence="10">
    <location>
        <begin position="190"/>
        <end position="211"/>
    </location>
</feature>
<keyword evidence="4 10" id="KW-0812">Transmembrane</keyword>
<dbReference type="GO" id="GO:0015385">
    <property type="term" value="F:sodium:proton antiporter activity"/>
    <property type="evidence" value="ECO:0007669"/>
    <property type="project" value="InterPro"/>
</dbReference>
<dbReference type="PaxDb" id="1198114-AciX9_3268"/>
<feature type="transmembrane region" description="Helical" evidence="10">
    <location>
        <begin position="6"/>
        <end position="26"/>
    </location>
</feature>
<dbReference type="GO" id="GO:0098719">
    <property type="term" value="P:sodium ion import across plasma membrane"/>
    <property type="evidence" value="ECO:0007669"/>
    <property type="project" value="TreeGrafter"/>
</dbReference>
<keyword evidence="2 10" id="KW-0813">Transport</keyword>
<dbReference type="Proteomes" id="UP000000343">
    <property type="component" value="Chromosome"/>
</dbReference>
<keyword evidence="9 10" id="KW-0739">Sodium transport</keyword>
<name>E8X236_GRATM</name>
<dbReference type="PANTHER" id="PTHR10110">
    <property type="entry name" value="SODIUM/HYDROGEN EXCHANGER"/>
    <property type="match status" value="1"/>
</dbReference>
<evidence type="ECO:0000313" key="13">
    <source>
        <dbReference type="Proteomes" id="UP000000343"/>
    </source>
</evidence>
<dbReference type="Gene3D" id="6.10.140.1330">
    <property type="match status" value="1"/>
</dbReference>
<evidence type="ECO:0000256" key="5">
    <source>
        <dbReference type="ARBA" id="ARBA00022989"/>
    </source>
</evidence>
<keyword evidence="10" id="KW-0050">Antiport</keyword>
<dbReference type="InterPro" id="IPR004705">
    <property type="entry name" value="Cation/H_exchanger_CPA1_bac"/>
</dbReference>
<feature type="transmembrane region" description="Helical" evidence="10">
    <location>
        <begin position="121"/>
        <end position="145"/>
    </location>
</feature>
<evidence type="ECO:0000259" key="11">
    <source>
        <dbReference type="Pfam" id="PF00999"/>
    </source>
</evidence>
<gene>
    <name evidence="12" type="ordered locus">AciX9_3268</name>
</gene>
<dbReference type="OrthoDB" id="9809206at2"/>
<keyword evidence="7 10" id="KW-0406">Ion transport</keyword>
<feature type="transmembrane region" description="Helical" evidence="10">
    <location>
        <begin position="59"/>
        <end position="78"/>
    </location>
</feature>
<evidence type="ECO:0000256" key="3">
    <source>
        <dbReference type="ARBA" id="ARBA00022475"/>
    </source>
</evidence>
<keyword evidence="5 10" id="KW-1133">Transmembrane helix</keyword>
<dbReference type="InterPro" id="IPR018422">
    <property type="entry name" value="Cation/H_exchanger_CPA1"/>
</dbReference>
<dbReference type="eggNOG" id="COG0025">
    <property type="taxonomic scope" value="Bacteria"/>
</dbReference>
<feature type="transmembrane region" description="Helical" evidence="10">
    <location>
        <begin position="231"/>
        <end position="255"/>
    </location>
</feature>
<dbReference type="InterPro" id="IPR006153">
    <property type="entry name" value="Cation/H_exchanger_TM"/>
</dbReference>
<organism evidence="13">
    <name type="scientific">Granulicella tundricola (strain ATCC BAA-1859 / DSM 23138 / MP5ACTX9)</name>
    <dbReference type="NCBI Taxonomy" id="1198114"/>
    <lineage>
        <taxon>Bacteria</taxon>
        <taxon>Pseudomonadati</taxon>
        <taxon>Acidobacteriota</taxon>
        <taxon>Terriglobia</taxon>
        <taxon>Terriglobales</taxon>
        <taxon>Acidobacteriaceae</taxon>
        <taxon>Granulicella</taxon>
    </lineage>
</organism>
<dbReference type="GO" id="GO:0051453">
    <property type="term" value="P:regulation of intracellular pH"/>
    <property type="evidence" value="ECO:0007669"/>
    <property type="project" value="TreeGrafter"/>
</dbReference>
<dbReference type="NCBIfam" id="TIGR00831">
    <property type="entry name" value="a_cpa1"/>
    <property type="match status" value="1"/>
</dbReference>
<evidence type="ECO:0000256" key="6">
    <source>
        <dbReference type="ARBA" id="ARBA00023053"/>
    </source>
</evidence>
<dbReference type="Pfam" id="PF00999">
    <property type="entry name" value="Na_H_Exchanger"/>
    <property type="match status" value="1"/>
</dbReference>
<dbReference type="STRING" id="1198114.AciX9_3268"/>
<keyword evidence="3 10" id="KW-1003">Cell membrane</keyword>
<dbReference type="KEGG" id="acm:AciX9_3268"/>
<feature type="transmembrane region" description="Helical" evidence="10">
    <location>
        <begin position="90"/>
        <end position="109"/>
    </location>
</feature>
<feature type="transmembrane region" description="Helical" evidence="10">
    <location>
        <begin position="390"/>
        <end position="414"/>
    </location>
</feature>
<evidence type="ECO:0000256" key="8">
    <source>
        <dbReference type="ARBA" id="ARBA00023136"/>
    </source>
</evidence>
<feature type="domain" description="Cation/H+ exchanger transmembrane" evidence="11">
    <location>
        <begin position="18"/>
        <end position="415"/>
    </location>
</feature>
<comment type="similarity">
    <text evidence="10">Belongs to the monovalent cation:proton antiporter 1 (CPA1) transporter (TC 2.A.36) family.</text>
</comment>
<proteinExistence type="inferred from homology"/>
<evidence type="ECO:0000256" key="7">
    <source>
        <dbReference type="ARBA" id="ARBA00023065"/>
    </source>
</evidence>
<evidence type="ECO:0000256" key="2">
    <source>
        <dbReference type="ARBA" id="ARBA00022448"/>
    </source>
</evidence>
<comment type="subcellular location">
    <subcellularLocation>
        <location evidence="1 10">Cell membrane</location>
        <topology evidence="1 10">Multi-pass membrane protein</topology>
    </subcellularLocation>
</comment>
<dbReference type="RefSeq" id="WP_013581591.1">
    <property type="nucleotide sequence ID" value="NC_015064.1"/>
</dbReference>
<feature type="transmembrane region" description="Helical" evidence="10">
    <location>
        <begin position="355"/>
        <end position="375"/>
    </location>
</feature>